<dbReference type="InterPro" id="IPR027417">
    <property type="entry name" value="P-loop_NTPase"/>
</dbReference>
<dbReference type="GO" id="GO:0006235">
    <property type="term" value="P:dTTP biosynthetic process"/>
    <property type="evidence" value="ECO:0007669"/>
    <property type="project" value="UniProtKB-UniRule"/>
</dbReference>
<keyword evidence="5 8" id="KW-0418">Kinase</keyword>
<dbReference type="GO" id="GO:0004798">
    <property type="term" value="F:dTMP kinase activity"/>
    <property type="evidence" value="ECO:0007669"/>
    <property type="project" value="UniProtKB-UniRule"/>
</dbReference>
<reference evidence="10 11" key="1">
    <citation type="submission" date="2017-07" db="EMBL/GenBank/DDBJ databases">
        <title>Mechanisms for carbon and nitrogen cycling indicate functional differentiation within the Candidate Phyla Radiation.</title>
        <authorList>
            <person name="Danczak R.E."/>
            <person name="Johnston M.D."/>
            <person name="Kenah C."/>
            <person name="Slattery M."/>
            <person name="Wrighton K.C."/>
            <person name="Wilkins M.J."/>
        </authorList>
    </citation>
    <scope>NUCLEOTIDE SEQUENCE [LARGE SCALE GENOMIC DNA]</scope>
    <source>
        <strain evidence="10">Licking1014_85</strain>
    </source>
</reference>
<evidence type="ECO:0000259" key="9">
    <source>
        <dbReference type="Pfam" id="PF02223"/>
    </source>
</evidence>
<evidence type="ECO:0000313" key="11">
    <source>
        <dbReference type="Proteomes" id="UP000315589"/>
    </source>
</evidence>
<dbReference type="InterPro" id="IPR018094">
    <property type="entry name" value="Thymidylate_kinase"/>
</dbReference>
<keyword evidence="6 8" id="KW-0067">ATP-binding</keyword>
<comment type="caution">
    <text evidence="8">Lacks conserved residue(s) required for the propagation of feature annotation.</text>
</comment>
<dbReference type="Gene3D" id="3.40.50.300">
    <property type="entry name" value="P-loop containing nucleotide triphosphate hydrolases"/>
    <property type="match status" value="1"/>
</dbReference>
<dbReference type="SUPFAM" id="SSF52540">
    <property type="entry name" value="P-loop containing nucleoside triphosphate hydrolases"/>
    <property type="match status" value="1"/>
</dbReference>
<dbReference type="InterPro" id="IPR039430">
    <property type="entry name" value="Thymidylate_kin-like_dom"/>
</dbReference>
<dbReference type="PANTHER" id="PTHR10344:SF4">
    <property type="entry name" value="UMP-CMP KINASE 2, MITOCHONDRIAL"/>
    <property type="match status" value="1"/>
</dbReference>
<evidence type="ECO:0000313" key="10">
    <source>
        <dbReference type="EMBL" id="TSC93363.1"/>
    </source>
</evidence>
<comment type="catalytic activity">
    <reaction evidence="7 8">
        <text>dTMP + ATP = dTDP + ADP</text>
        <dbReference type="Rhea" id="RHEA:13517"/>
        <dbReference type="ChEBI" id="CHEBI:30616"/>
        <dbReference type="ChEBI" id="CHEBI:58369"/>
        <dbReference type="ChEBI" id="CHEBI:63528"/>
        <dbReference type="ChEBI" id="CHEBI:456216"/>
        <dbReference type="EC" id="2.7.4.9"/>
    </reaction>
</comment>
<dbReference type="GO" id="GO:0006233">
    <property type="term" value="P:dTDP biosynthetic process"/>
    <property type="evidence" value="ECO:0007669"/>
    <property type="project" value="InterPro"/>
</dbReference>
<evidence type="ECO:0000256" key="7">
    <source>
        <dbReference type="ARBA" id="ARBA00048743"/>
    </source>
</evidence>
<proteinExistence type="inferred from homology"/>
<feature type="domain" description="Thymidylate kinase-like" evidence="9">
    <location>
        <begin position="15"/>
        <end position="197"/>
    </location>
</feature>
<evidence type="ECO:0000256" key="6">
    <source>
        <dbReference type="ARBA" id="ARBA00022840"/>
    </source>
</evidence>
<evidence type="ECO:0000256" key="8">
    <source>
        <dbReference type="HAMAP-Rule" id="MF_00165"/>
    </source>
</evidence>
<dbReference type="CDD" id="cd01672">
    <property type="entry name" value="TMPK"/>
    <property type="match status" value="1"/>
</dbReference>
<dbReference type="NCBIfam" id="TIGR00041">
    <property type="entry name" value="DTMP_kinase"/>
    <property type="match status" value="1"/>
</dbReference>
<dbReference type="GO" id="GO:0006227">
    <property type="term" value="P:dUDP biosynthetic process"/>
    <property type="evidence" value="ECO:0007669"/>
    <property type="project" value="TreeGrafter"/>
</dbReference>
<organism evidence="10 11">
    <name type="scientific">Candidatus Berkelbacteria bacterium Licking1014_85</name>
    <dbReference type="NCBI Taxonomy" id="2017148"/>
    <lineage>
        <taxon>Bacteria</taxon>
        <taxon>Candidatus Berkelbacteria</taxon>
    </lineage>
</organism>
<dbReference type="EC" id="2.7.4.9" evidence="8"/>
<dbReference type="HAMAP" id="MF_00165">
    <property type="entry name" value="Thymidylate_kinase"/>
    <property type="match status" value="1"/>
</dbReference>
<protein>
    <recommendedName>
        <fullName evidence="8">Thymidylate kinase</fullName>
        <ecNumber evidence="8">2.7.4.9</ecNumber>
    </recommendedName>
    <alternativeName>
        <fullName evidence="8">dTMP kinase</fullName>
    </alternativeName>
</protein>
<comment type="caution">
    <text evidence="10">The sequence shown here is derived from an EMBL/GenBank/DDBJ whole genome shotgun (WGS) entry which is preliminary data.</text>
</comment>
<name>A0A554LKG2_9BACT</name>
<accession>A0A554LKG2</accession>
<dbReference type="Proteomes" id="UP000315589">
    <property type="component" value="Unassembled WGS sequence"/>
</dbReference>
<sequence length="210" mass="24310">MENIRTMKKGKFIVFEGLDGSGQSTQIKLLENYLKNKNYKVHITAEPTNNIIGGLIRGLLTHQWSLNNTGKQLLYCADRAHHLESEVIPALEKGNIVISSRYFYSTIAYGSLNNDIKWLETINEKFPQPDIAFYIKVNPKECIKRITGSRFRKEFFEKEKILSKVNDAYVKISQNKKYKNFHVINGEQTIQKVFEDIKKIIDKMAQSTKC</sequence>
<dbReference type="AlphaFoldDB" id="A0A554LKG2"/>
<dbReference type="Pfam" id="PF02223">
    <property type="entry name" value="Thymidylate_kin"/>
    <property type="match status" value="1"/>
</dbReference>
<gene>
    <name evidence="8" type="primary">tmk</name>
    <name evidence="10" type="ORF">CEN91_241</name>
</gene>
<comment type="function">
    <text evidence="8">Phosphorylation of dTMP to form dTDP in both de novo and salvage pathways of dTTP synthesis.</text>
</comment>
<dbReference type="GO" id="GO:0005524">
    <property type="term" value="F:ATP binding"/>
    <property type="evidence" value="ECO:0007669"/>
    <property type="project" value="UniProtKB-UniRule"/>
</dbReference>
<dbReference type="GO" id="GO:0005737">
    <property type="term" value="C:cytoplasm"/>
    <property type="evidence" value="ECO:0007669"/>
    <property type="project" value="TreeGrafter"/>
</dbReference>
<evidence type="ECO:0000256" key="3">
    <source>
        <dbReference type="ARBA" id="ARBA00022727"/>
    </source>
</evidence>
<evidence type="ECO:0000256" key="1">
    <source>
        <dbReference type="ARBA" id="ARBA00009776"/>
    </source>
</evidence>
<dbReference type="PANTHER" id="PTHR10344">
    <property type="entry name" value="THYMIDYLATE KINASE"/>
    <property type="match status" value="1"/>
</dbReference>
<evidence type="ECO:0000256" key="5">
    <source>
        <dbReference type="ARBA" id="ARBA00022777"/>
    </source>
</evidence>
<keyword evidence="3 8" id="KW-0545">Nucleotide biosynthesis</keyword>
<dbReference type="EMBL" id="VMGI01000028">
    <property type="protein sequence ID" value="TSC93363.1"/>
    <property type="molecule type" value="Genomic_DNA"/>
</dbReference>
<keyword evidence="4 8" id="KW-0547">Nucleotide-binding</keyword>
<comment type="similarity">
    <text evidence="1 8">Belongs to the thymidylate kinase family.</text>
</comment>
<evidence type="ECO:0000256" key="2">
    <source>
        <dbReference type="ARBA" id="ARBA00022679"/>
    </source>
</evidence>
<keyword evidence="2 8" id="KW-0808">Transferase</keyword>
<evidence type="ECO:0000256" key="4">
    <source>
        <dbReference type="ARBA" id="ARBA00022741"/>
    </source>
</evidence>